<evidence type="ECO:0000313" key="14">
    <source>
        <dbReference type="EMBL" id="EMR67753.1"/>
    </source>
</evidence>
<evidence type="ECO:0000256" key="10">
    <source>
        <dbReference type="ARBA" id="ARBA00023128"/>
    </source>
</evidence>
<comment type="subcellular location">
    <subcellularLocation>
        <location evidence="1 12">Mitochondrion inner membrane</location>
        <topology evidence="1 12">Multi-pass membrane protein</topology>
    </subcellularLocation>
</comment>
<dbReference type="OMA" id="RRWQLGF"/>
<keyword evidence="9 12" id="KW-0811">Translocation</keyword>
<dbReference type="PANTHER" id="PTHR28021">
    <property type="entry name" value="PRESEQUENCE TRANSLOCATED-ASSOCIATED MOTOR SUBUNIT PAM17, MITOCHONDRIAL"/>
    <property type="match status" value="1"/>
</dbReference>
<evidence type="ECO:0000256" key="13">
    <source>
        <dbReference type="SAM" id="MobiDB-lite"/>
    </source>
</evidence>
<keyword evidence="3 12" id="KW-0813">Transport</keyword>
<keyword evidence="4 12" id="KW-0812">Transmembrane</keyword>
<dbReference type="InterPro" id="IPR013875">
    <property type="entry name" value="Pam17"/>
</dbReference>
<evidence type="ECO:0000256" key="4">
    <source>
        <dbReference type="ARBA" id="ARBA00022692"/>
    </source>
</evidence>
<keyword evidence="15" id="KW-1185">Reference proteome</keyword>
<keyword evidence="10 12" id="KW-0496">Mitochondrion</keyword>
<evidence type="ECO:0000256" key="2">
    <source>
        <dbReference type="ARBA" id="ARBA00006837"/>
    </source>
</evidence>
<dbReference type="Proteomes" id="UP000012174">
    <property type="component" value="Unassembled WGS sequence"/>
</dbReference>
<evidence type="ECO:0000256" key="12">
    <source>
        <dbReference type="RuleBase" id="RU367146"/>
    </source>
</evidence>
<feature type="region of interest" description="Disordered" evidence="13">
    <location>
        <begin position="50"/>
        <end position="121"/>
    </location>
</feature>
<dbReference type="PANTHER" id="PTHR28021:SF1">
    <property type="entry name" value="PRESEQUENCE TRANSLOCATED-ASSOCIATED MOTOR SUBUNIT PAM17, MITOCHONDRIAL"/>
    <property type="match status" value="1"/>
</dbReference>
<dbReference type="EMBL" id="KB706360">
    <property type="protein sequence ID" value="EMR67753.1"/>
    <property type="molecule type" value="Genomic_DNA"/>
</dbReference>
<feature type="transmembrane region" description="Helical" evidence="12">
    <location>
        <begin position="141"/>
        <end position="160"/>
    </location>
</feature>
<comment type="function">
    <text evidence="12">Component of the PAM complex, a complex required for the translocation of transit peptide-containing proteins from the inner membrane into the mitochondrial matrix in an ATP-dependent manner.</text>
</comment>
<dbReference type="eggNOG" id="ENOG502S1B1">
    <property type="taxonomic scope" value="Eukaryota"/>
</dbReference>
<dbReference type="OrthoDB" id="5970083at2759"/>
<comment type="subunit">
    <text evidence="12">Component of the PAM complex.</text>
</comment>
<evidence type="ECO:0000256" key="5">
    <source>
        <dbReference type="ARBA" id="ARBA00022792"/>
    </source>
</evidence>
<name>M7STC8_EUTLA</name>
<keyword evidence="11 12" id="KW-0472">Membrane</keyword>
<dbReference type="HOGENOM" id="CLU_068297_0_1_1"/>
<feature type="transmembrane region" description="Helical" evidence="12">
    <location>
        <begin position="180"/>
        <end position="205"/>
    </location>
</feature>
<feature type="compositionally biased region" description="Low complexity" evidence="13">
    <location>
        <begin position="91"/>
        <end position="106"/>
    </location>
</feature>
<evidence type="ECO:0000256" key="8">
    <source>
        <dbReference type="ARBA" id="ARBA00022989"/>
    </source>
</evidence>
<keyword evidence="8 12" id="KW-1133">Transmembrane helix</keyword>
<dbReference type="GO" id="GO:0001405">
    <property type="term" value="C:PAM complex, Tim23 associated import motor"/>
    <property type="evidence" value="ECO:0007669"/>
    <property type="project" value="UniProtKB-UniRule"/>
</dbReference>
<organism evidence="14 15">
    <name type="scientific">Eutypa lata (strain UCR-EL1)</name>
    <name type="common">Grapevine dieback disease fungus</name>
    <name type="synonym">Eutypa armeniacae</name>
    <dbReference type="NCBI Taxonomy" id="1287681"/>
    <lineage>
        <taxon>Eukaryota</taxon>
        <taxon>Fungi</taxon>
        <taxon>Dikarya</taxon>
        <taxon>Ascomycota</taxon>
        <taxon>Pezizomycotina</taxon>
        <taxon>Sordariomycetes</taxon>
        <taxon>Xylariomycetidae</taxon>
        <taxon>Xylariales</taxon>
        <taxon>Diatrypaceae</taxon>
        <taxon>Eutypa</taxon>
    </lineage>
</organism>
<protein>
    <recommendedName>
        <fullName evidence="12">Presequence translocated-associated motor subunit PAM17</fullName>
    </recommendedName>
</protein>
<evidence type="ECO:0000256" key="11">
    <source>
        <dbReference type="ARBA" id="ARBA00023136"/>
    </source>
</evidence>
<keyword evidence="6 12" id="KW-0653">Protein transport</keyword>
<dbReference type="KEGG" id="ela:UCREL1_5244"/>
<feature type="compositionally biased region" description="Polar residues" evidence="13">
    <location>
        <begin position="62"/>
        <end position="83"/>
    </location>
</feature>
<dbReference type="GO" id="GO:0030150">
    <property type="term" value="P:protein import into mitochondrial matrix"/>
    <property type="evidence" value="ECO:0007669"/>
    <property type="project" value="UniProtKB-UniRule"/>
</dbReference>
<comment type="similarity">
    <text evidence="2 12">Belongs to the PAM17 family.</text>
</comment>
<dbReference type="Pfam" id="PF08566">
    <property type="entry name" value="Pam17"/>
    <property type="match status" value="1"/>
</dbReference>
<evidence type="ECO:0000256" key="9">
    <source>
        <dbReference type="ARBA" id="ARBA00023010"/>
    </source>
</evidence>
<evidence type="ECO:0000256" key="1">
    <source>
        <dbReference type="ARBA" id="ARBA00004448"/>
    </source>
</evidence>
<accession>M7STC8</accession>
<keyword evidence="7" id="KW-0809">Transit peptide</keyword>
<evidence type="ECO:0000256" key="6">
    <source>
        <dbReference type="ARBA" id="ARBA00022927"/>
    </source>
</evidence>
<proteinExistence type="inferred from homology"/>
<dbReference type="AlphaFoldDB" id="M7STC8"/>
<evidence type="ECO:0000313" key="15">
    <source>
        <dbReference type="Proteomes" id="UP000012174"/>
    </source>
</evidence>
<keyword evidence="5 12" id="KW-0999">Mitochondrion inner membrane</keyword>
<evidence type="ECO:0000256" key="7">
    <source>
        <dbReference type="ARBA" id="ARBA00022946"/>
    </source>
</evidence>
<dbReference type="STRING" id="1287681.M7STC8"/>
<evidence type="ECO:0000256" key="3">
    <source>
        <dbReference type="ARBA" id="ARBA00022448"/>
    </source>
</evidence>
<sequence>MLTSTTANVARFGTLGARGLQLQTAAFTRGGAAVGTCPCPYSTFVASSLAKSQCTPPPPSPLTVSNTSLKTSRKASSSPQYRFTPTRRHASTTTTTTAAPPSSSNPTPSPSPSSPSSKSQEPLLDWNTFFRLRKTRRRIQLASSMVTTAAGGGTGAMLLVNQDLEWLLGKIPMDPIFSLGLLTMACAGLGWLAGPSLGSALFHLFRRGVKRPMAAKEAEFFARIKKNRVDPTTSSVQNPVPDFYGEKISSVAGYRQWLKDQRAFTKKRTIV</sequence>
<reference evidence="15" key="1">
    <citation type="journal article" date="2013" name="Genome Announc.">
        <title>Draft genome sequence of the grapevine dieback fungus Eutypa lata UCR-EL1.</title>
        <authorList>
            <person name="Blanco-Ulate B."/>
            <person name="Rolshausen P.E."/>
            <person name="Cantu D."/>
        </authorList>
    </citation>
    <scope>NUCLEOTIDE SEQUENCE [LARGE SCALE GENOMIC DNA]</scope>
    <source>
        <strain evidence="15">UCR-EL1</strain>
    </source>
</reference>
<gene>
    <name evidence="14" type="ORF">UCREL1_5244</name>
</gene>